<dbReference type="EMBL" id="CP001618">
    <property type="protein sequence ID" value="ACQ82103.1"/>
    <property type="molecule type" value="Genomic_DNA"/>
</dbReference>
<protein>
    <submittedName>
        <fullName evidence="3">Uncharacterized protein</fullName>
    </submittedName>
</protein>
<dbReference type="HOGENOM" id="CLU_013951_0_0_11"/>
<gene>
    <name evidence="3" type="ordered locus">Bcav_3861</name>
</gene>
<keyword evidence="4" id="KW-1185">Reference proteome</keyword>
<evidence type="ECO:0000259" key="1">
    <source>
        <dbReference type="Pfam" id="PF04168"/>
    </source>
</evidence>
<dbReference type="STRING" id="471853.Bcav_3861"/>
<dbReference type="InterPro" id="IPR025841">
    <property type="entry name" value="CP_ATPgrasp_2"/>
</dbReference>
<evidence type="ECO:0000313" key="3">
    <source>
        <dbReference type="EMBL" id="ACQ82103.1"/>
    </source>
</evidence>
<feature type="domain" description="Circularly permuted ATP-grasp type 2" evidence="2">
    <location>
        <begin position="80"/>
        <end position="454"/>
    </location>
</feature>
<reference evidence="3 4" key="1">
    <citation type="journal article" date="2009" name="Stand. Genomic Sci.">
        <title>Complete genome sequence of Beutenbergia cavernae type strain (HKI 0122).</title>
        <authorList>
            <person name="Land M."/>
            <person name="Pukall R."/>
            <person name="Abt B."/>
            <person name="Goker M."/>
            <person name="Rohde M."/>
            <person name="Glavina Del Rio T."/>
            <person name="Tice H."/>
            <person name="Copeland A."/>
            <person name="Cheng J.F."/>
            <person name="Lucas S."/>
            <person name="Chen F."/>
            <person name="Nolan M."/>
            <person name="Bruce D."/>
            <person name="Goodwin L."/>
            <person name="Pitluck S."/>
            <person name="Ivanova N."/>
            <person name="Mavromatis K."/>
            <person name="Ovchinnikova G."/>
            <person name="Pati A."/>
            <person name="Chen A."/>
            <person name="Palaniappan K."/>
            <person name="Hauser L."/>
            <person name="Chang Y.J."/>
            <person name="Jefferies C.C."/>
            <person name="Saunders E."/>
            <person name="Brettin T."/>
            <person name="Detter J.C."/>
            <person name="Han C."/>
            <person name="Chain P."/>
            <person name="Bristow J."/>
            <person name="Eisen J.A."/>
            <person name="Markowitz V."/>
            <person name="Hugenholtz P."/>
            <person name="Kyrpides N.C."/>
            <person name="Klenk H.P."/>
            <person name="Lapidus A."/>
        </authorList>
    </citation>
    <scope>NUCLEOTIDE SEQUENCE [LARGE SCALE GENOMIC DNA]</scope>
    <source>
        <strain evidence="4">ATCC BAA-8 / DSM 12333 / NBRC 16432</strain>
    </source>
</reference>
<evidence type="ECO:0000259" key="2">
    <source>
        <dbReference type="Pfam" id="PF14403"/>
    </source>
</evidence>
<sequence length="835" mass="88737">MTDVLAGYRAGGPGHDEMLQSTGAARAAWAQMADLVGLHHGEQLAQRAADVVALLEDHGVRHGADDAGGTGRPWLLDPLPVLLDEVEWARIESGLRQRALLLDLVLTDLYSGAELLTRGVLPPALILGHRGFVRAVDGIRVPGEHQLFTLAVDLARNADGGWQVLADRAQVPTGMGYAMQDRRIVAEVLSGLYRHARIRRIGPFFQAVRHAAAEVAPAGAGDAPRVALLTPGPDSPAAFDQAYLATMLGYPLVTGEDLVVADGRLWMRSLGRLEPVDVLLRAVDAEHCDPLDLRGDSRLGVAGLVQAARAGAVSVVNPLGSGVLDNPGLLTYLPRLARELLGEELAIGSAVTYWCGERSMCSHVMANLDRLVVRPTAPGAPAVRGWDLTLHERADLAARIADRPFAWVGQEPIEASTTPTVAGSALEARPTTLRAFAVAGTRGYQVMSSGLARVTPEDTVLTDPGPLDAAKDVWVLSSEPYTVADPWVGEAAAPSSTGGTAHLPASISPGAAEDLFWFGRHAEQAEQTVRLVRAVSDRWNDFHASPANVGARALDVLLDAVATVAASGSLSEVVTDARRPGSVAHTEAKLTRTATAVRDQLSGDTWLALSAIERAIARERAHHERDPGSELGPVLARLLEGLLALSGIAAESMVRDAGWSLMDAGRRLERARWLVDTLAATLTRLRSGDVDSLVLESVLIAHESVITYRRRYQARASVGTVLDLLLTDAANPRSLRFQLVALGADLAAVPAPARGTAARDALLADVVDLLDELDTRAAAAAGDDGVRSRLAETLESMRWRLAELGEEIARVHFTHPVPVPWLDASLAWAPDGTAS</sequence>
<feature type="domain" description="DUF403" evidence="1">
    <location>
        <begin position="511"/>
        <end position="813"/>
    </location>
</feature>
<name>C5C4H9_BEUC1</name>
<dbReference type="InterPro" id="IPR051680">
    <property type="entry name" value="ATP-dep_Glu-Cys_Ligase-2"/>
</dbReference>
<dbReference type="RefSeq" id="WP_015884340.1">
    <property type="nucleotide sequence ID" value="NC_012669.1"/>
</dbReference>
<dbReference type="PANTHER" id="PTHR34595:SF2">
    <property type="entry name" value="BLR2978 PROTEIN"/>
    <property type="match status" value="1"/>
</dbReference>
<dbReference type="eggNOG" id="COG2308">
    <property type="taxonomic scope" value="Bacteria"/>
</dbReference>
<proteinExistence type="predicted"/>
<dbReference type="Pfam" id="PF14403">
    <property type="entry name" value="CP_ATPgrasp_2"/>
    <property type="match status" value="1"/>
</dbReference>
<evidence type="ECO:0000313" key="4">
    <source>
        <dbReference type="Proteomes" id="UP000007962"/>
    </source>
</evidence>
<dbReference type="Proteomes" id="UP000007962">
    <property type="component" value="Chromosome"/>
</dbReference>
<dbReference type="AlphaFoldDB" id="C5C4H9"/>
<dbReference type="KEGG" id="bcv:Bcav_3861"/>
<dbReference type="Gene3D" id="3.30.1490.270">
    <property type="match status" value="1"/>
</dbReference>
<accession>C5C4H9</accession>
<dbReference type="PANTHER" id="PTHR34595">
    <property type="entry name" value="BLR5612 PROTEIN"/>
    <property type="match status" value="1"/>
</dbReference>
<dbReference type="eggNOG" id="COG2307">
    <property type="taxonomic scope" value="Bacteria"/>
</dbReference>
<dbReference type="Pfam" id="PF04168">
    <property type="entry name" value="Alpha-E"/>
    <property type="match status" value="1"/>
</dbReference>
<dbReference type="Gene3D" id="3.40.50.11290">
    <property type="match status" value="1"/>
</dbReference>
<dbReference type="InterPro" id="IPR007296">
    <property type="entry name" value="DUF403"/>
</dbReference>
<dbReference type="SUPFAM" id="SSF56059">
    <property type="entry name" value="Glutathione synthetase ATP-binding domain-like"/>
    <property type="match status" value="1"/>
</dbReference>
<organism evidence="3 4">
    <name type="scientific">Beutenbergia cavernae (strain ATCC BAA-8 / DSM 12333 / CCUG 43141 / JCM 11478 / NBRC 16432 / NCIMB 13614 / HKI 0122)</name>
    <dbReference type="NCBI Taxonomy" id="471853"/>
    <lineage>
        <taxon>Bacteria</taxon>
        <taxon>Bacillati</taxon>
        <taxon>Actinomycetota</taxon>
        <taxon>Actinomycetes</taxon>
        <taxon>Micrococcales</taxon>
        <taxon>Beutenbergiaceae</taxon>
        <taxon>Beutenbergia</taxon>
    </lineage>
</organism>